<dbReference type="PATRIC" id="fig|861299.3.peg.972"/>
<evidence type="ECO:0000256" key="2">
    <source>
        <dbReference type="ARBA" id="ARBA00007977"/>
    </source>
</evidence>
<feature type="transmembrane region" description="Helical" evidence="7">
    <location>
        <begin position="225"/>
        <end position="243"/>
    </location>
</feature>
<keyword evidence="9" id="KW-1185">Reference proteome</keyword>
<gene>
    <name evidence="8" type="ORF">J421_0957</name>
</gene>
<feature type="transmembrane region" description="Helical" evidence="7">
    <location>
        <begin position="263"/>
        <end position="282"/>
    </location>
</feature>
<dbReference type="RefSeq" id="WP_025410029.1">
    <property type="nucleotide sequence ID" value="NZ_CP007128.1"/>
</dbReference>
<dbReference type="InParanoid" id="W0RBK9"/>
<dbReference type="Proteomes" id="UP000019151">
    <property type="component" value="Chromosome"/>
</dbReference>
<dbReference type="AlphaFoldDB" id="W0RBK9"/>
<keyword evidence="6 7" id="KW-0472">Membrane</keyword>
<feature type="transmembrane region" description="Helical" evidence="7">
    <location>
        <begin position="12"/>
        <end position="34"/>
    </location>
</feature>
<feature type="transmembrane region" description="Helical" evidence="7">
    <location>
        <begin position="104"/>
        <end position="122"/>
    </location>
</feature>
<dbReference type="EMBL" id="CP007128">
    <property type="protein sequence ID" value="AHG88494.1"/>
    <property type="molecule type" value="Genomic_DNA"/>
</dbReference>
<evidence type="ECO:0008006" key="10">
    <source>
        <dbReference type="Google" id="ProtNLM"/>
    </source>
</evidence>
<evidence type="ECO:0000313" key="9">
    <source>
        <dbReference type="Proteomes" id="UP000019151"/>
    </source>
</evidence>
<dbReference type="GO" id="GO:0005886">
    <property type="term" value="C:plasma membrane"/>
    <property type="evidence" value="ECO:0007669"/>
    <property type="project" value="UniProtKB-SubCell"/>
</dbReference>
<feature type="transmembrane region" description="Helical" evidence="7">
    <location>
        <begin position="40"/>
        <end position="59"/>
    </location>
</feature>
<evidence type="ECO:0000313" key="8">
    <source>
        <dbReference type="EMBL" id="AHG88494.1"/>
    </source>
</evidence>
<evidence type="ECO:0000256" key="1">
    <source>
        <dbReference type="ARBA" id="ARBA00004651"/>
    </source>
</evidence>
<keyword evidence="5 7" id="KW-1133">Transmembrane helix</keyword>
<keyword evidence="3" id="KW-1003">Cell membrane</keyword>
<proteinExistence type="inferred from homology"/>
<feature type="transmembrane region" description="Helical" evidence="7">
    <location>
        <begin position="294"/>
        <end position="310"/>
    </location>
</feature>
<dbReference type="PANTHER" id="PTHR30106">
    <property type="entry name" value="INNER MEMBRANE PROTEIN YEIH-RELATED"/>
    <property type="match status" value="1"/>
</dbReference>
<dbReference type="STRING" id="861299.J421_0957"/>
<evidence type="ECO:0000256" key="6">
    <source>
        <dbReference type="ARBA" id="ARBA00023136"/>
    </source>
</evidence>
<reference evidence="8 9" key="1">
    <citation type="journal article" date="2014" name="Genome Announc.">
        <title>Genome Sequence and Methylome of Soil Bacterium Gemmatirosa kalamazoonensis KBS708T, a Member of the Rarely Cultivated Gemmatimonadetes Phylum.</title>
        <authorList>
            <person name="Debruyn J.M."/>
            <person name="Radosevich M."/>
            <person name="Wommack K.E."/>
            <person name="Polson S.W."/>
            <person name="Hauser L.J."/>
            <person name="Fawaz M.N."/>
            <person name="Korlach J."/>
            <person name="Tsai Y.C."/>
        </authorList>
    </citation>
    <scope>NUCLEOTIDE SEQUENCE [LARGE SCALE GENOMIC DNA]</scope>
    <source>
        <strain evidence="8 9">KBS708</strain>
    </source>
</reference>
<feature type="transmembrane region" description="Helical" evidence="7">
    <location>
        <begin position="322"/>
        <end position="345"/>
    </location>
</feature>
<dbReference type="Pfam" id="PF03601">
    <property type="entry name" value="Cons_hypoth698"/>
    <property type="match status" value="1"/>
</dbReference>
<dbReference type="eggNOG" id="COG2855">
    <property type="taxonomic scope" value="Bacteria"/>
</dbReference>
<dbReference type="PANTHER" id="PTHR30106:SF2">
    <property type="entry name" value="UPF0324 INNER MEMBRANE PROTEIN YEIH"/>
    <property type="match status" value="1"/>
</dbReference>
<accession>W0RBK9</accession>
<evidence type="ECO:0000256" key="5">
    <source>
        <dbReference type="ARBA" id="ARBA00022989"/>
    </source>
</evidence>
<dbReference type="InterPro" id="IPR018383">
    <property type="entry name" value="UPF0324_pro"/>
</dbReference>
<comment type="subcellular location">
    <subcellularLocation>
        <location evidence="1">Cell membrane</location>
        <topology evidence="1">Multi-pass membrane protein</topology>
    </subcellularLocation>
</comment>
<keyword evidence="4 7" id="KW-0812">Transmembrane</keyword>
<comment type="similarity">
    <text evidence="2">Belongs to the UPF0324 family.</text>
</comment>
<dbReference type="HOGENOM" id="CLU_033541_3_1_0"/>
<evidence type="ECO:0000256" key="7">
    <source>
        <dbReference type="SAM" id="Phobius"/>
    </source>
</evidence>
<feature type="transmembrane region" description="Helical" evidence="7">
    <location>
        <begin position="80"/>
        <end position="98"/>
    </location>
</feature>
<feature type="transmembrane region" description="Helical" evidence="7">
    <location>
        <begin position="134"/>
        <end position="155"/>
    </location>
</feature>
<feature type="transmembrane region" description="Helical" evidence="7">
    <location>
        <begin position="161"/>
        <end position="184"/>
    </location>
</feature>
<name>W0RBK9_9BACT</name>
<feature type="transmembrane region" description="Helical" evidence="7">
    <location>
        <begin position="191"/>
        <end position="213"/>
    </location>
</feature>
<sequence length="347" mass="35651">MTTIVAEESPSYPAPLLPGLALTAAIGVASWAIAWVEQRAFGHPVVEALVVAILLGMVVRTLRAPSARAAAGVRFAAKELLEAAVFLLGASVDLPLLVRAGPALAVGIVLLVVLGLACSYALGRTLGLPRRLAVLVACGNSICGNSAIAAVAPVIDAEPEHVATAIAFTAVLGVCVVLGLPLLVRPLGLSLYQYGVLAGLTVYAVPQVLAAAFPVSVLSGQVGTLVKLVRVLMLGPVVLFFAVRHRGERGERGTLRIGQLGRLVPWFIVGFLALAALRALGLVPPPMADVAKSFSGWLTIAAMAALGLGVDVRAVSRVGRPVVLTVTGSLAVLVVLSVTLIRVLAIR</sequence>
<dbReference type="KEGG" id="gba:J421_0957"/>
<evidence type="ECO:0000256" key="4">
    <source>
        <dbReference type="ARBA" id="ARBA00022692"/>
    </source>
</evidence>
<evidence type="ECO:0000256" key="3">
    <source>
        <dbReference type="ARBA" id="ARBA00022475"/>
    </source>
</evidence>
<organism evidence="8 9">
    <name type="scientific">Gemmatirosa kalamazoonensis</name>
    <dbReference type="NCBI Taxonomy" id="861299"/>
    <lineage>
        <taxon>Bacteria</taxon>
        <taxon>Pseudomonadati</taxon>
        <taxon>Gemmatimonadota</taxon>
        <taxon>Gemmatimonadia</taxon>
        <taxon>Gemmatimonadales</taxon>
        <taxon>Gemmatimonadaceae</taxon>
        <taxon>Gemmatirosa</taxon>
    </lineage>
</organism>
<protein>
    <recommendedName>
        <fullName evidence="10">Sulfate exporter family transporter</fullName>
    </recommendedName>
</protein>